<evidence type="ECO:0000256" key="1">
    <source>
        <dbReference type="ARBA" id="ARBA00010470"/>
    </source>
</evidence>
<keyword evidence="3 5" id="KW-0268">Exocytosis</keyword>
<protein>
    <recommendedName>
        <fullName evidence="5">Exocyst complex component Sec8</fullName>
    </recommendedName>
</protein>
<feature type="compositionally biased region" description="Polar residues" evidence="6">
    <location>
        <begin position="14"/>
        <end position="37"/>
    </location>
</feature>
<evidence type="ECO:0000256" key="5">
    <source>
        <dbReference type="RuleBase" id="RU367079"/>
    </source>
</evidence>
<dbReference type="GO" id="GO:0006612">
    <property type="term" value="P:protein targeting to membrane"/>
    <property type="evidence" value="ECO:0007669"/>
    <property type="project" value="UniProtKB-UniRule"/>
</dbReference>
<dbReference type="InterPro" id="IPR048630">
    <property type="entry name" value="Sec8_M"/>
</dbReference>
<gene>
    <name evidence="9" type="ORF">ACJMK2_005086</name>
</gene>
<evidence type="ECO:0000256" key="4">
    <source>
        <dbReference type="ARBA" id="ARBA00022927"/>
    </source>
</evidence>
<evidence type="ECO:0000313" key="9">
    <source>
        <dbReference type="EMBL" id="KAL3863325.1"/>
    </source>
</evidence>
<dbReference type="GO" id="GO:0015031">
    <property type="term" value="P:protein transport"/>
    <property type="evidence" value="ECO:0007669"/>
    <property type="project" value="UniProtKB-KW"/>
</dbReference>
<evidence type="ECO:0000259" key="7">
    <source>
        <dbReference type="Pfam" id="PF04048"/>
    </source>
</evidence>
<dbReference type="Proteomes" id="UP001634394">
    <property type="component" value="Unassembled WGS sequence"/>
</dbReference>
<comment type="function">
    <text evidence="5">Component of the exocyst complex involved in the docking of exocytic vesicles with fusion sites on the plasma membrane.</text>
</comment>
<evidence type="ECO:0000256" key="2">
    <source>
        <dbReference type="ARBA" id="ARBA00022448"/>
    </source>
</evidence>
<evidence type="ECO:0000256" key="6">
    <source>
        <dbReference type="SAM" id="MobiDB-lite"/>
    </source>
</evidence>
<dbReference type="PANTHER" id="PTHR14146">
    <property type="entry name" value="EXOCYST COMPLEX COMPONENT 4"/>
    <property type="match status" value="1"/>
</dbReference>
<dbReference type="Pfam" id="PF04048">
    <property type="entry name" value="Sec8_N"/>
    <property type="match status" value="1"/>
</dbReference>
<keyword evidence="10" id="KW-1185">Reference proteome</keyword>
<keyword evidence="2 5" id="KW-0813">Transport</keyword>
<feature type="domain" description="Exocyst complex component Sec8 middle helical bundle" evidence="8">
    <location>
        <begin position="289"/>
        <end position="477"/>
    </location>
</feature>
<organism evidence="9 10">
    <name type="scientific">Sinanodonta woodiana</name>
    <name type="common">Chinese pond mussel</name>
    <name type="synonym">Anodonta woodiana</name>
    <dbReference type="NCBI Taxonomy" id="1069815"/>
    <lineage>
        <taxon>Eukaryota</taxon>
        <taxon>Metazoa</taxon>
        <taxon>Spiralia</taxon>
        <taxon>Lophotrochozoa</taxon>
        <taxon>Mollusca</taxon>
        <taxon>Bivalvia</taxon>
        <taxon>Autobranchia</taxon>
        <taxon>Heteroconchia</taxon>
        <taxon>Palaeoheterodonta</taxon>
        <taxon>Unionida</taxon>
        <taxon>Unionoidea</taxon>
        <taxon>Unionidae</taxon>
        <taxon>Unioninae</taxon>
        <taxon>Sinanodonta</taxon>
    </lineage>
</organism>
<evidence type="ECO:0000313" key="10">
    <source>
        <dbReference type="Proteomes" id="UP001634394"/>
    </source>
</evidence>
<name>A0ABD3VPL2_SINWO</name>
<dbReference type="PANTHER" id="PTHR14146:SF0">
    <property type="entry name" value="EXOCYST COMPLEX COMPONENT 4"/>
    <property type="match status" value="1"/>
</dbReference>
<dbReference type="EMBL" id="JBJQND010000010">
    <property type="protein sequence ID" value="KAL3863325.1"/>
    <property type="molecule type" value="Genomic_DNA"/>
</dbReference>
<keyword evidence="4 5" id="KW-0653">Protein transport</keyword>
<sequence>MKVTETETEVGRSVITTSEMDAADSKNSPVSPAKQKQTSGFLMSIVRTLSTSADFEQREKEKARIEKAFRECDVRLGQLVKEHYSDLTKISHDFSNISSRINESREKIKKIKDDLSSCKTLLHCKRDELRRLWIDGVEQKTIASLLDQVEQIKDVPEKLNSFLASKHYLHATDLVVNAVAKLEGNLAGVEALKDLKAEIVSRKEQMHENLIKELNRQIYMKSSAPSTSRSGSGRKGEMLLKQTESTTSFNKGGMGGGGGRVPLPQMLGQQSSSLLTVNTRLTEDLTRDPEEDSNKFVAILVESLFILKKVPEAAEALKLQIHPELIAIVARASNEVVENTCGQGDGLANANQPHHLLELLEMVFYQFRGVAHMHSIVLSNLQRIIQTQGLLQENSGLHIKSEYMYDMKDVWSKIQGVLQLLLSEYLDVQNTEKSRHHAPTSFDEPNVDIGLYFSKKKQQKNKKLSLFRFDASIHALSTNSYVEDTRQFSHSSLFRDSSTVGMPKHQLVCKPSVDNIKVIFKPLQNFIMEIEMATECSPGSSSLQEFLKDFIENIFLGQVHFTVSNNINLATKGFDSLRNVIDHKTQKELGVPRPLLQSTVTVDRSIMELRELMRDLPDYAEQFLNMICNVLRGYMDTCLSAYKGIVQYDTDEKRIISAMWAKDEDISRFLRSLPSWRTLQPTDGQELNRTVCSEREMRALNSKEAIILITNLSTDEAFIPQHEIITDVTQMRTVANVHESLEWFSNRLKNFAITLAAKSSQVMIPEVILLDIPPVSQKTIDSLNTLVKDFKDLAEICLLLLHLEVRVHCFYYLMPVAKQANFAGPIDDLDPDSNVLKLNKDLSSMEEVLSQSLQPKRFKYIFESLGFLVSSILVNSLQYIKKINENGIKKMCRNIFAIQQNLTNITMSRESDLDHARQYYELLYMNPDDILTSIAEKGPQFAENEYTQLLLLHYRSHGDPTQLDQRMQKLAEIIDKWQDEAKS</sequence>
<dbReference type="GO" id="GO:0000145">
    <property type="term" value="C:exocyst"/>
    <property type="evidence" value="ECO:0007669"/>
    <property type="project" value="UniProtKB-UniRule"/>
</dbReference>
<feature type="region of interest" description="Disordered" evidence="6">
    <location>
        <begin position="1"/>
        <end position="37"/>
    </location>
</feature>
<dbReference type="InterPro" id="IPR007191">
    <property type="entry name" value="Sec8_exocyst_N"/>
</dbReference>
<comment type="caution">
    <text evidence="9">The sequence shown here is derived from an EMBL/GenBank/DDBJ whole genome shotgun (WGS) entry which is preliminary data.</text>
</comment>
<reference evidence="9 10" key="1">
    <citation type="submission" date="2024-11" db="EMBL/GenBank/DDBJ databases">
        <title>Chromosome-level genome assembly of the freshwater bivalve Anodonta woodiana.</title>
        <authorList>
            <person name="Chen X."/>
        </authorList>
    </citation>
    <scope>NUCLEOTIDE SEQUENCE [LARGE SCALE GENOMIC DNA]</scope>
    <source>
        <strain evidence="9">MN2024</strain>
        <tissue evidence="9">Gills</tissue>
    </source>
</reference>
<evidence type="ECO:0000259" key="8">
    <source>
        <dbReference type="Pfam" id="PF20652"/>
    </source>
</evidence>
<proteinExistence type="inferred from homology"/>
<dbReference type="InterPro" id="IPR039682">
    <property type="entry name" value="Sec8/EXOC4"/>
</dbReference>
<comment type="similarity">
    <text evidence="1 5">Belongs to the SEC8 family.</text>
</comment>
<evidence type="ECO:0000256" key="3">
    <source>
        <dbReference type="ARBA" id="ARBA00022483"/>
    </source>
</evidence>
<dbReference type="Pfam" id="PF20652">
    <property type="entry name" value="Sec8_C"/>
    <property type="match status" value="1"/>
</dbReference>
<dbReference type="GO" id="GO:0090522">
    <property type="term" value="P:vesicle tethering involved in exocytosis"/>
    <property type="evidence" value="ECO:0007669"/>
    <property type="project" value="UniProtKB-UniRule"/>
</dbReference>
<accession>A0ABD3VPL2</accession>
<dbReference type="AlphaFoldDB" id="A0ABD3VPL2"/>
<feature type="domain" description="Exocyst complex component Sec8 N-terminal" evidence="7">
    <location>
        <begin position="73"/>
        <end position="161"/>
    </location>
</feature>